<keyword evidence="9" id="KW-1185">Reference proteome</keyword>
<dbReference type="Pfam" id="PF01607">
    <property type="entry name" value="CBM_14"/>
    <property type="match status" value="1"/>
</dbReference>
<dbReference type="SMART" id="SM00494">
    <property type="entry name" value="ChtBD2"/>
    <property type="match status" value="2"/>
</dbReference>
<keyword evidence="3" id="KW-0677">Repeat</keyword>
<organism evidence="8 9">
    <name type="scientific">Litomosoides sigmodontis</name>
    <name type="common">Filarial nematode worm</name>
    <dbReference type="NCBI Taxonomy" id="42156"/>
    <lineage>
        <taxon>Eukaryota</taxon>
        <taxon>Metazoa</taxon>
        <taxon>Ecdysozoa</taxon>
        <taxon>Nematoda</taxon>
        <taxon>Chromadorea</taxon>
        <taxon>Rhabditida</taxon>
        <taxon>Spirurina</taxon>
        <taxon>Spiruromorpha</taxon>
        <taxon>Filarioidea</taxon>
        <taxon>Onchocercidae</taxon>
        <taxon>Litomosoides</taxon>
    </lineage>
</organism>
<evidence type="ECO:0000256" key="2">
    <source>
        <dbReference type="ARBA" id="ARBA00022729"/>
    </source>
</evidence>
<dbReference type="InterPro" id="IPR036508">
    <property type="entry name" value="Chitin-bd_dom_sf"/>
</dbReference>
<dbReference type="SUPFAM" id="SSF57625">
    <property type="entry name" value="Invertebrate chitin-binding proteins"/>
    <property type="match status" value="2"/>
</dbReference>
<evidence type="ECO:0000256" key="5">
    <source>
        <dbReference type="ARBA" id="ARBA00023180"/>
    </source>
</evidence>
<evidence type="ECO:0000313" key="8">
    <source>
        <dbReference type="EMBL" id="VDK70257.1"/>
    </source>
</evidence>
<name>A0A3P6SDI1_LITSI</name>
<evidence type="ECO:0000313" key="9">
    <source>
        <dbReference type="Proteomes" id="UP000277928"/>
    </source>
</evidence>
<keyword evidence="1" id="KW-0147">Chitin-binding</keyword>
<evidence type="ECO:0000256" key="6">
    <source>
        <dbReference type="SAM" id="SignalP"/>
    </source>
</evidence>
<dbReference type="Gene3D" id="2.170.140.10">
    <property type="entry name" value="Chitin binding domain"/>
    <property type="match status" value="1"/>
</dbReference>
<gene>
    <name evidence="8" type="ORF">NLS_LOCUS1043</name>
</gene>
<dbReference type="AlphaFoldDB" id="A0A3P6SDI1"/>
<evidence type="ECO:0000256" key="4">
    <source>
        <dbReference type="ARBA" id="ARBA00023157"/>
    </source>
</evidence>
<feature type="domain" description="Chitin-binding type-2" evidence="7">
    <location>
        <begin position="63"/>
        <end position="115"/>
    </location>
</feature>
<dbReference type="EMBL" id="UYRX01000033">
    <property type="protein sequence ID" value="VDK70257.1"/>
    <property type="molecule type" value="Genomic_DNA"/>
</dbReference>
<evidence type="ECO:0000256" key="1">
    <source>
        <dbReference type="ARBA" id="ARBA00022669"/>
    </source>
</evidence>
<dbReference type="PANTHER" id="PTHR23301:SF106">
    <property type="entry name" value="CHITIN-BINDING TYPE-2 DOMAIN-CONTAINING PROTEIN-RELATED"/>
    <property type="match status" value="1"/>
</dbReference>
<dbReference type="PROSITE" id="PS50940">
    <property type="entry name" value="CHIT_BIND_II"/>
    <property type="match status" value="2"/>
</dbReference>
<accession>A0A3P6SDI1</accession>
<dbReference type="GO" id="GO:0005576">
    <property type="term" value="C:extracellular region"/>
    <property type="evidence" value="ECO:0007669"/>
    <property type="project" value="InterPro"/>
</dbReference>
<dbReference type="PANTHER" id="PTHR23301">
    <property type="entry name" value="CHITIN BINDING PERITROPHIN-A"/>
    <property type="match status" value="1"/>
</dbReference>
<dbReference type="STRING" id="42156.A0A3P6SDI1"/>
<feature type="signal peptide" evidence="6">
    <location>
        <begin position="1"/>
        <end position="15"/>
    </location>
</feature>
<feature type="chain" id="PRO_5017998888" description="Chitin-binding type-2 domain-containing protein" evidence="6">
    <location>
        <begin position="16"/>
        <end position="202"/>
    </location>
</feature>
<sequence length="202" mass="22809">MCVIVLFVFLTIANAQSERENKALMNSHLSQNSQPFQQSRDTDGSIVISGNQQFIIHRHNRTATACNPGDIAPTGNDCIAYYECIDGYYKLRFCPSNTFFDPALKRCHASYVCPKRSYELRTSSLPPCKHGELRGDERSCKNYDASTDHRFQRRNCPDGTIFDRTLNRCVSNAAGSNCQQSIIQRDLEWKNIAIGLACRVGE</sequence>
<protein>
    <recommendedName>
        <fullName evidence="7">Chitin-binding type-2 domain-containing protein</fullName>
    </recommendedName>
</protein>
<evidence type="ECO:0000256" key="3">
    <source>
        <dbReference type="ARBA" id="ARBA00022737"/>
    </source>
</evidence>
<reference evidence="8 9" key="1">
    <citation type="submission" date="2018-08" db="EMBL/GenBank/DDBJ databases">
        <authorList>
            <person name="Laetsch R D."/>
            <person name="Stevens L."/>
            <person name="Kumar S."/>
            <person name="Blaxter L. M."/>
        </authorList>
    </citation>
    <scope>NUCLEOTIDE SEQUENCE [LARGE SCALE GENOMIC DNA]</scope>
</reference>
<dbReference type="OrthoDB" id="5846329at2759"/>
<keyword evidence="5" id="KW-0325">Glycoprotein</keyword>
<dbReference type="InterPro" id="IPR051940">
    <property type="entry name" value="Chitin_bind-dev_reg"/>
</dbReference>
<dbReference type="Proteomes" id="UP000277928">
    <property type="component" value="Unassembled WGS sequence"/>
</dbReference>
<feature type="domain" description="Chitin-binding type-2" evidence="7">
    <location>
        <begin position="125"/>
        <end position="180"/>
    </location>
</feature>
<dbReference type="GO" id="GO:0008061">
    <property type="term" value="F:chitin binding"/>
    <property type="evidence" value="ECO:0007669"/>
    <property type="project" value="UniProtKB-KW"/>
</dbReference>
<dbReference type="InterPro" id="IPR002557">
    <property type="entry name" value="Chitin-bd_dom"/>
</dbReference>
<evidence type="ECO:0000259" key="7">
    <source>
        <dbReference type="PROSITE" id="PS50940"/>
    </source>
</evidence>
<keyword evidence="2 6" id="KW-0732">Signal</keyword>
<keyword evidence="4" id="KW-1015">Disulfide bond</keyword>
<proteinExistence type="predicted"/>